<dbReference type="InterPro" id="IPR024983">
    <property type="entry name" value="CHAT_dom"/>
</dbReference>
<reference evidence="3" key="1">
    <citation type="journal article" date="2019" name="Int. J. Syst. Evol. Microbiol.">
        <title>The Global Catalogue of Microorganisms (GCM) 10K type strain sequencing project: providing services to taxonomists for standard genome sequencing and annotation.</title>
        <authorList>
            <consortium name="The Broad Institute Genomics Platform"/>
            <consortium name="The Broad Institute Genome Sequencing Center for Infectious Disease"/>
            <person name="Wu L."/>
            <person name="Ma J."/>
        </authorList>
    </citation>
    <scope>NUCLEOTIDE SEQUENCE [LARGE SCALE GENOMIC DNA]</scope>
    <source>
        <strain evidence="3">CCUG 53903</strain>
    </source>
</reference>
<dbReference type="EMBL" id="JBHSPA010000010">
    <property type="protein sequence ID" value="MFC5823638.1"/>
    <property type="molecule type" value="Genomic_DNA"/>
</dbReference>
<protein>
    <submittedName>
        <fullName evidence="2">CHAT domain-containing protein</fullName>
    </submittedName>
</protein>
<dbReference type="RefSeq" id="WP_379513168.1">
    <property type="nucleotide sequence ID" value="NZ_JBHSPA010000010.1"/>
</dbReference>
<evidence type="ECO:0000313" key="2">
    <source>
        <dbReference type="EMBL" id="MFC5823638.1"/>
    </source>
</evidence>
<gene>
    <name evidence="2" type="ORF">ACFPZ3_07230</name>
</gene>
<dbReference type="Proteomes" id="UP001596058">
    <property type="component" value="Unassembled WGS sequence"/>
</dbReference>
<feature type="domain" description="CHAT" evidence="1">
    <location>
        <begin position="537"/>
        <end position="819"/>
    </location>
</feature>
<name>A0ABW1CG40_9ACTN</name>
<evidence type="ECO:0000313" key="3">
    <source>
        <dbReference type="Proteomes" id="UP001596058"/>
    </source>
</evidence>
<sequence length="820" mass="88204">MRLGTILSDRYNRTGAIADAEAALDAQQRAVAATPRDSADWPGQLTGLGNRYLDRWKATGIGEDLNFAVDWHERAVRATPADSSELAAHLANWGVSLRNRHTATGDPGDLDLAISAHARAVSATPAGSKDLAGHLAGWAAVLNTRHQRTGDLADLDRAIDTFSQAAAARVDTSGPMTRAAAGGFSAETHTTVLTGWGTCLRQRYMNTRDRADLEQAISLCEEAVANTAPKSADRVERLSHLAGCLVDRSELDGNSADLTRAIGLYREAHESSHSADRWGTGVALADTLLKQDSLSDEEARECVALCEEAVSNTHEGSPLLPSFLGALANALRRGGRAADEPAATGHYRRCCQLGLRSSPRTVLATANLWGGWATERGQWHEATEAYQYGMDALQAMVGRQLSRSDKETWLTGTRRFAAGLAYARVMTGDLDGAVGALEQGRARLLAEALQRPMSEPAARQPGTATDQEADTTSIAYVAAAIPGGVALIVRPDAPVSHVLLPALKSEALRERTHRHAKAYAEYLSAGELERWEAELDDLGHWLWATVMGDVLATLPSGAAELVLIPCGYLGLLPLHAAWTEDPAAPHGRRYALDDVRISYSANTRAREAARQMAARTSPDSMLIVEDPDAQSADPMAGATREVSEVAELFARSGPLRDSDPIALIRREAATRDTVMAALDRYSVLHLCCHGTAKQSDPLRGGLLMAEDDILTVQDVMRRRRTPARLAVLPACESAMMGAELPDEVVSLPTGLIEAGVAGAVGSLWAVQGPAVAKLVTYFYRFWRDEGLEPCEALRQAQRKFRDRSHVPHPSVWSAMTYTGA</sequence>
<keyword evidence="3" id="KW-1185">Reference proteome</keyword>
<evidence type="ECO:0000259" key="1">
    <source>
        <dbReference type="Pfam" id="PF12770"/>
    </source>
</evidence>
<dbReference type="InterPro" id="IPR011990">
    <property type="entry name" value="TPR-like_helical_dom_sf"/>
</dbReference>
<dbReference type="Pfam" id="PF12770">
    <property type="entry name" value="CHAT"/>
    <property type="match status" value="1"/>
</dbReference>
<proteinExistence type="predicted"/>
<dbReference type="Gene3D" id="1.25.40.10">
    <property type="entry name" value="Tetratricopeptide repeat domain"/>
    <property type="match status" value="2"/>
</dbReference>
<comment type="caution">
    <text evidence="2">The sequence shown here is derived from an EMBL/GenBank/DDBJ whole genome shotgun (WGS) entry which is preliminary data.</text>
</comment>
<accession>A0ABW1CG40</accession>
<organism evidence="2 3">
    <name type="scientific">Nonomuraea insulae</name>
    <dbReference type="NCBI Taxonomy" id="1616787"/>
    <lineage>
        <taxon>Bacteria</taxon>
        <taxon>Bacillati</taxon>
        <taxon>Actinomycetota</taxon>
        <taxon>Actinomycetes</taxon>
        <taxon>Streptosporangiales</taxon>
        <taxon>Streptosporangiaceae</taxon>
        <taxon>Nonomuraea</taxon>
    </lineage>
</organism>